<dbReference type="InterPro" id="IPR042529">
    <property type="entry name" value="IF_2B-like_C"/>
</dbReference>
<evidence type="ECO:0000256" key="1">
    <source>
        <dbReference type="RuleBase" id="RU003814"/>
    </source>
</evidence>
<dbReference type="InterPro" id="IPR000649">
    <property type="entry name" value="IF-2B-related"/>
</dbReference>
<reference evidence="2" key="1">
    <citation type="submission" date="2018-12" db="EMBL/GenBank/DDBJ databases">
        <authorList>
            <person name="Jaffe A."/>
        </authorList>
    </citation>
    <scope>NUCLEOTIDE SEQUENCE</scope>
</reference>
<comment type="similarity">
    <text evidence="1">Belongs to the eIF-2B alpha/beta/delta subunits family.</text>
</comment>
<dbReference type="PANTHER" id="PTHR43475:SF2">
    <property type="entry name" value="RIBOSE 1,5-BISPHOSPHATE ISOMERASE"/>
    <property type="match status" value="1"/>
</dbReference>
<protein>
    <submittedName>
        <fullName evidence="2">R15P Isomerase</fullName>
    </submittedName>
</protein>
<proteinExistence type="inferred from homology"/>
<gene>
    <name evidence="2" type="primary">e2b2</name>
</gene>
<accession>A0A447IU49</accession>
<dbReference type="GO" id="GO:0046523">
    <property type="term" value="F:S-methyl-5-thioribose-1-phosphate isomerase activity"/>
    <property type="evidence" value="ECO:0007669"/>
    <property type="project" value="TreeGrafter"/>
</dbReference>
<organism evidence="2">
    <name type="scientific">uncultured Nanobdellati archaeon</name>
    <dbReference type="NCBI Taxonomy" id="2219213"/>
    <lineage>
        <taxon>Archaea</taxon>
        <taxon>environmental samples</taxon>
    </lineage>
</organism>
<name>A0A447IU49_9ARCH</name>
<dbReference type="AlphaFoldDB" id="A0A447IU49"/>
<evidence type="ECO:0000313" key="2">
    <source>
        <dbReference type="EMBL" id="VDS11033.1"/>
    </source>
</evidence>
<dbReference type="GO" id="GO:0019509">
    <property type="term" value="P:L-methionine salvage from methylthioadenosine"/>
    <property type="evidence" value="ECO:0007669"/>
    <property type="project" value="TreeGrafter"/>
</dbReference>
<dbReference type="Pfam" id="PF01008">
    <property type="entry name" value="IF-2B"/>
    <property type="match status" value="1"/>
</dbReference>
<dbReference type="PANTHER" id="PTHR43475">
    <property type="entry name" value="METHYLTHIORIBOSE-1-PHOSPHATE ISOMERASE"/>
    <property type="match status" value="1"/>
</dbReference>
<dbReference type="Gene3D" id="3.40.50.10470">
    <property type="entry name" value="Translation initiation factor eif-2b, domain 2"/>
    <property type="match status" value="1"/>
</dbReference>
<dbReference type="EMBL" id="LR131645">
    <property type="protein sequence ID" value="VDS11033.1"/>
    <property type="molecule type" value="Genomic_DNA"/>
</dbReference>
<sequence>MKKEVKSIIQRVKELKIHGASNIAKAALKAYILEPTPAVKKALINARPTEPLLVNVVNKLYKCMHTEKRQCVNVPSHFPQAREKINRLVFKLINNGDVIYTHCYSTNVIRALVYAKKHGKRFEVYNTETRPMFQGRETARELSSQGIRVTTFIDAAMAIALENKQGSKKVTKIFIGCDAILKNGIINKIGSGIIAELSHLNKIPLYVIADSWKFIPKNVKIEERDFHEVWTSAPRNIRIRNPSFEFVHEKYITKIVSELGTLDFRKFLQHASRLL</sequence>
<dbReference type="SUPFAM" id="SSF100950">
    <property type="entry name" value="NagB/RpiA/CoA transferase-like"/>
    <property type="match status" value="1"/>
</dbReference>
<dbReference type="InterPro" id="IPR037171">
    <property type="entry name" value="NagB/RpiA_transferase-like"/>
</dbReference>
<keyword evidence="2" id="KW-0413">Isomerase</keyword>